<dbReference type="NCBIfam" id="TIGR02727">
    <property type="entry name" value="MTHFS_bact"/>
    <property type="match status" value="1"/>
</dbReference>
<dbReference type="Pfam" id="PF01812">
    <property type="entry name" value="5-FTHF_cyc-lig"/>
    <property type="match status" value="1"/>
</dbReference>
<dbReference type="Proteomes" id="UP001596022">
    <property type="component" value="Unassembled WGS sequence"/>
</dbReference>
<gene>
    <name evidence="5" type="ORF">ACFO4N_04545</name>
</gene>
<keyword evidence="2 4" id="KW-0547">Nucleotide-binding</keyword>
<comment type="cofactor">
    <cofactor evidence="4">
        <name>Mg(2+)</name>
        <dbReference type="ChEBI" id="CHEBI:18420"/>
    </cofactor>
</comment>
<dbReference type="PIRSF" id="PIRSF006806">
    <property type="entry name" value="FTHF_cligase"/>
    <property type="match status" value="1"/>
</dbReference>
<comment type="catalytic activity">
    <reaction evidence="4">
        <text>(6S)-5-formyl-5,6,7,8-tetrahydrofolate + ATP = (6R)-5,10-methenyltetrahydrofolate + ADP + phosphate</text>
        <dbReference type="Rhea" id="RHEA:10488"/>
        <dbReference type="ChEBI" id="CHEBI:30616"/>
        <dbReference type="ChEBI" id="CHEBI:43474"/>
        <dbReference type="ChEBI" id="CHEBI:57455"/>
        <dbReference type="ChEBI" id="CHEBI:57457"/>
        <dbReference type="ChEBI" id="CHEBI:456216"/>
        <dbReference type="EC" id="6.3.3.2"/>
    </reaction>
</comment>
<protein>
    <recommendedName>
        <fullName evidence="4">5-formyltetrahydrofolate cyclo-ligase</fullName>
        <ecNumber evidence="4">6.3.3.2</ecNumber>
    </recommendedName>
</protein>
<dbReference type="RefSeq" id="WP_376845007.1">
    <property type="nucleotide sequence ID" value="NZ_JBHSFW010000001.1"/>
</dbReference>
<keyword evidence="6" id="KW-1185">Reference proteome</keyword>
<evidence type="ECO:0000313" key="6">
    <source>
        <dbReference type="Proteomes" id="UP001596022"/>
    </source>
</evidence>
<sequence length="196" mass="22368">MEAKDILRQKAKAELKAMTRETLDQMAEAIHTRLFEIEAWRKAVTVAVTVSTNGEIETRAIIERAWAEGKTVCVPKCRPKSKALDFRTLRRFDQLETVYFGLLEPIESMTEIVRPERLDLIVVPGLLFDTRGYRLGFGGGYYDRFLKKCSALKIAQATEEQLVDRIPEEPHDVPVDLIVTPKRTISCYHSSSFSSF</sequence>
<dbReference type="SUPFAM" id="SSF100950">
    <property type="entry name" value="NagB/RpiA/CoA transferase-like"/>
    <property type="match status" value="1"/>
</dbReference>
<evidence type="ECO:0000256" key="2">
    <source>
        <dbReference type="ARBA" id="ARBA00022741"/>
    </source>
</evidence>
<keyword evidence="4" id="KW-0460">Magnesium</keyword>
<evidence type="ECO:0000313" key="5">
    <source>
        <dbReference type="EMBL" id="MFC4617998.1"/>
    </source>
</evidence>
<dbReference type="PANTHER" id="PTHR23407:SF1">
    <property type="entry name" value="5-FORMYLTETRAHYDROFOLATE CYCLO-LIGASE"/>
    <property type="match status" value="1"/>
</dbReference>
<accession>A0ABV9GJB9</accession>
<dbReference type="Gene3D" id="3.40.50.10420">
    <property type="entry name" value="NagB/RpiA/CoA transferase-like"/>
    <property type="match status" value="1"/>
</dbReference>
<comment type="similarity">
    <text evidence="1 4">Belongs to the 5-formyltetrahydrofolate cyclo-ligase family.</text>
</comment>
<evidence type="ECO:0000256" key="1">
    <source>
        <dbReference type="ARBA" id="ARBA00010638"/>
    </source>
</evidence>
<dbReference type="GO" id="GO:0030272">
    <property type="term" value="F:5-formyltetrahydrofolate cyclo-ligase activity"/>
    <property type="evidence" value="ECO:0007669"/>
    <property type="project" value="UniProtKB-EC"/>
</dbReference>
<evidence type="ECO:0000256" key="4">
    <source>
        <dbReference type="RuleBase" id="RU361279"/>
    </source>
</evidence>
<dbReference type="InterPro" id="IPR024185">
    <property type="entry name" value="FTHF_cligase-like_sf"/>
</dbReference>
<evidence type="ECO:0000256" key="3">
    <source>
        <dbReference type="ARBA" id="ARBA00022840"/>
    </source>
</evidence>
<comment type="caution">
    <text evidence="5">The sequence shown here is derived from an EMBL/GenBank/DDBJ whole genome shotgun (WGS) entry which is preliminary data.</text>
</comment>
<name>A0ABV9GJB9_9BACL</name>
<proteinExistence type="inferred from homology"/>
<dbReference type="PANTHER" id="PTHR23407">
    <property type="entry name" value="ATPASE INHIBITOR/5-FORMYLTETRAHYDROFOLATE CYCLO-LIGASE"/>
    <property type="match status" value="1"/>
</dbReference>
<keyword evidence="4" id="KW-0479">Metal-binding</keyword>
<dbReference type="InterPro" id="IPR002698">
    <property type="entry name" value="FTHF_cligase"/>
</dbReference>
<keyword evidence="5" id="KW-0436">Ligase</keyword>
<reference evidence="6" key="1">
    <citation type="journal article" date="2019" name="Int. J. Syst. Evol. Microbiol.">
        <title>The Global Catalogue of Microorganisms (GCM) 10K type strain sequencing project: providing services to taxonomists for standard genome sequencing and annotation.</title>
        <authorList>
            <consortium name="The Broad Institute Genomics Platform"/>
            <consortium name="The Broad Institute Genome Sequencing Center for Infectious Disease"/>
            <person name="Wu L."/>
            <person name="Ma J."/>
        </authorList>
    </citation>
    <scope>NUCLEOTIDE SEQUENCE [LARGE SCALE GENOMIC DNA]</scope>
    <source>
        <strain evidence="6">CGMCC 1.16306</strain>
    </source>
</reference>
<keyword evidence="3 4" id="KW-0067">ATP-binding</keyword>
<organism evidence="5 6">
    <name type="scientific">Camelliibacillus cellulosilyticus</name>
    <dbReference type="NCBI Taxonomy" id="2174486"/>
    <lineage>
        <taxon>Bacteria</taxon>
        <taxon>Bacillati</taxon>
        <taxon>Bacillota</taxon>
        <taxon>Bacilli</taxon>
        <taxon>Bacillales</taxon>
        <taxon>Sporolactobacillaceae</taxon>
        <taxon>Camelliibacillus</taxon>
    </lineage>
</organism>
<dbReference type="EMBL" id="JBHSFW010000001">
    <property type="protein sequence ID" value="MFC4617998.1"/>
    <property type="molecule type" value="Genomic_DNA"/>
</dbReference>
<dbReference type="EC" id="6.3.3.2" evidence="4"/>
<dbReference type="InterPro" id="IPR037171">
    <property type="entry name" value="NagB/RpiA_transferase-like"/>
</dbReference>